<protein>
    <submittedName>
        <fullName evidence="1">Uncharacterized protein</fullName>
    </submittedName>
</protein>
<gene>
    <name evidence="1" type="ORF">CANTEDRAFT_115005</name>
</gene>
<name>G3BBB1_CANTC</name>
<keyword evidence="2" id="KW-1185">Reference proteome</keyword>
<evidence type="ECO:0000313" key="2">
    <source>
        <dbReference type="Proteomes" id="UP000000707"/>
    </source>
</evidence>
<dbReference type="Proteomes" id="UP000000707">
    <property type="component" value="Unassembled WGS sequence"/>
</dbReference>
<dbReference type="HOGENOM" id="CLU_2775713_0_0_1"/>
<proteinExistence type="predicted"/>
<organism evidence="2">
    <name type="scientific">Candida tenuis (strain ATCC 10573 / BCRC 21748 / CBS 615 / JCM 9827 / NBRC 10315 / NRRL Y-1498 / VKM Y-70)</name>
    <name type="common">Yeast</name>
    <name type="synonym">Yamadazyma tenuis</name>
    <dbReference type="NCBI Taxonomy" id="590646"/>
    <lineage>
        <taxon>Eukaryota</taxon>
        <taxon>Fungi</taxon>
        <taxon>Dikarya</taxon>
        <taxon>Ascomycota</taxon>
        <taxon>Saccharomycotina</taxon>
        <taxon>Pichiomycetes</taxon>
        <taxon>Debaryomycetaceae</taxon>
        <taxon>Yamadazyma</taxon>
    </lineage>
</organism>
<sequence>MTTGFQMPIVTHLCGDAQVHTMRCSPPSATFHHNRIEKLPDNRKGGVHQGFCVGLWVARCIKTSANPLR</sequence>
<reference evidence="1 2" key="1">
    <citation type="journal article" date="2011" name="Proc. Natl. Acad. Sci. U.S.A.">
        <title>Comparative genomics of xylose-fermenting fungi for enhanced biofuel production.</title>
        <authorList>
            <person name="Wohlbach D.J."/>
            <person name="Kuo A."/>
            <person name="Sato T.K."/>
            <person name="Potts K.M."/>
            <person name="Salamov A.A."/>
            <person name="LaButti K.M."/>
            <person name="Sun H."/>
            <person name="Clum A."/>
            <person name="Pangilinan J.L."/>
            <person name="Lindquist E.A."/>
            <person name="Lucas S."/>
            <person name="Lapidus A."/>
            <person name="Jin M."/>
            <person name="Gunawan C."/>
            <person name="Balan V."/>
            <person name="Dale B.E."/>
            <person name="Jeffries T.W."/>
            <person name="Zinkel R."/>
            <person name="Barry K.W."/>
            <person name="Grigoriev I.V."/>
            <person name="Gasch A.P."/>
        </authorList>
    </citation>
    <scope>NUCLEOTIDE SEQUENCE [LARGE SCALE GENOMIC DNA]</scope>
    <source>
        <strain evidence="2">ATCC 10573 / BCRC 21748 / CBS 615 / JCM 9827 / NBRC 10315 / NRRL Y-1498 / VKM Y-70</strain>
    </source>
</reference>
<evidence type="ECO:0000313" key="1">
    <source>
        <dbReference type="EMBL" id="EGV61535.1"/>
    </source>
</evidence>
<accession>G3BBB1</accession>
<dbReference type="AlphaFoldDB" id="G3BBB1"/>
<dbReference type="EMBL" id="GL996527">
    <property type="protein sequence ID" value="EGV61535.1"/>
    <property type="molecule type" value="Genomic_DNA"/>
</dbReference>